<dbReference type="SUPFAM" id="SSF51735">
    <property type="entry name" value="NAD(P)-binding Rossmann-fold domains"/>
    <property type="match status" value="1"/>
</dbReference>
<name>A0A1F4NRI3_UNCK3</name>
<dbReference type="CDD" id="cd05247">
    <property type="entry name" value="UDP_G4E_1_SDR_e"/>
    <property type="match status" value="1"/>
</dbReference>
<accession>A0A1F4NRI3</accession>
<reference evidence="12 13" key="1">
    <citation type="journal article" date="2016" name="Nat. Commun.">
        <title>Thousands of microbial genomes shed light on interconnected biogeochemical processes in an aquifer system.</title>
        <authorList>
            <person name="Anantharaman K."/>
            <person name="Brown C.T."/>
            <person name="Hug L.A."/>
            <person name="Sharon I."/>
            <person name="Castelle C.J."/>
            <person name="Probst A.J."/>
            <person name="Thomas B.C."/>
            <person name="Singh A."/>
            <person name="Wilkins M.J."/>
            <person name="Karaoz U."/>
            <person name="Brodie E.L."/>
            <person name="Williams K.H."/>
            <person name="Hubbard S.S."/>
            <person name="Banfield J.F."/>
        </authorList>
    </citation>
    <scope>NUCLEOTIDE SEQUENCE [LARGE SCALE GENOMIC DNA]</scope>
</reference>
<evidence type="ECO:0000256" key="10">
    <source>
        <dbReference type="RuleBase" id="RU366046"/>
    </source>
</evidence>
<dbReference type="Gene3D" id="3.90.25.10">
    <property type="entry name" value="UDP-galactose 4-epimerase, domain 1"/>
    <property type="match status" value="1"/>
</dbReference>
<dbReference type="GO" id="GO:0006012">
    <property type="term" value="P:galactose metabolic process"/>
    <property type="evidence" value="ECO:0007669"/>
    <property type="project" value="UniProtKB-UniPathway"/>
</dbReference>
<dbReference type="UniPathway" id="UPA00214"/>
<comment type="pathway">
    <text evidence="3 10">Carbohydrate metabolism; galactose metabolism.</text>
</comment>
<evidence type="ECO:0000256" key="8">
    <source>
        <dbReference type="ARBA" id="ARBA00023235"/>
    </source>
</evidence>
<comment type="similarity">
    <text evidence="4 10">Belongs to the NAD(P)-dependent epimerase/dehydratase family.</text>
</comment>
<evidence type="ECO:0000256" key="5">
    <source>
        <dbReference type="ARBA" id="ARBA00013189"/>
    </source>
</evidence>
<comment type="cofactor">
    <cofactor evidence="2 10">
        <name>NAD(+)</name>
        <dbReference type="ChEBI" id="CHEBI:57540"/>
    </cofactor>
</comment>
<dbReference type="Gene3D" id="3.40.50.720">
    <property type="entry name" value="NAD(P)-binding Rossmann-like Domain"/>
    <property type="match status" value="1"/>
</dbReference>
<evidence type="ECO:0000256" key="6">
    <source>
        <dbReference type="ARBA" id="ARBA00018569"/>
    </source>
</evidence>
<evidence type="ECO:0000313" key="12">
    <source>
        <dbReference type="EMBL" id="OGB74030.1"/>
    </source>
</evidence>
<proteinExistence type="inferred from homology"/>
<sequence>MKNILVTGGGGYIGSHIVQELLDVGYWPITFDNLSQGHRDAVLGGDFIEGDLLDLAALKAAFQQHKIDAVIHLAASSIVSESVERPLEYYRNNIVGALNLLQAMLTSGVNTIVFSSSASVYGDPASTPISEEHACVPNNPYGWSKLIFEQILEDTAKSQGLRYVSLRYFNVAGHHPNGRLRERHHPETHLVPRVIEAISQGQTVEIYGTDYPTPDGTCVRDYVHVCDIARAHISALEHLNAGHAGGIYNLGNGKGFSVKEVISAIEGVLGRKAQCRECPRRSGDPAVLVASATKALRELGWEPRYTTIESIIPVPEERHRHQV</sequence>
<organism evidence="12 13">
    <name type="scientific">candidate division Kazan bacterium RBG_13_50_9</name>
    <dbReference type="NCBI Taxonomy" id="1798535"/>
    <lineage>
        <taxon>Bacteria</taxon>
        <taxon>Bacteria division Kazan-3B-28</taxon>
    </lineage>
</organism>
<dbReference type="GO" id="GO:0003978">
    <property type="term" value="F:UDP-glucose 4-epimerase activity"/>
    <property type="evidence" value="ECO:0007669"/>
    <property type="project" value="UniProtKB-UniRule"/>
</dbReference>
<protein>
    <recommendedName>
        <fullName evidence="6 10">UDP-glucose 4-epimerase</fullName>
        <ecNumber evidence="5 10">5.1.3.2</ecNumber>
    </recommendedName>
</protein>
<comment type="caution">
    <text evidence="12">The sequence shown here is derived from an EMBL/GenBank/DDBJ whole genome shotgun (WGS) entry which is preliminary data.</text>
</comment>
<dbReference type="AlphaFoldDB" id="A0A1F4NRI3"/>
<evidence type="ECO:0000313" key="13">
    <source>
        <dbReference type="Proteomes" id="UP000176651"/>
    </source>
</evidence>
<dbReference type="Proteomes" id="UP000176651">
    <property type="component" value="Unassembled WGS sequence"/>
</dbReference>
<evidence type="ECO:0000256" key="4">
    <source>
        <dbReference type="ARBA" id="ARBA00007637"/>
    </source>
</evidence>
<comment type="subunit">
    <text evidence="10">Homodimer.</text>
</comment>
<keyword evidence="7 10" id="KW-0520">NAD</keyword>
<gene>
    <name evidence="12" type="ORF">A2V68_01525</name>
</gene>
<dbReference type="PANTHER" id="PTHR43725:SF53">
    <property type="entry name" value="UDP-ARABINOSE 4-EPIMERASE 1"/>
    <property type="match status" value="1"/>
</dbReference>
<dbReference type="EMBL" id="META01000006">
    <property type="protein sequence ID" value="OGB74030.1"/>
    <property type="molecule type" value="Genomic_DNA"/>
</dbReference>
<dbReference type="Pfam" id="PF01370">
    <property type="entry name" value="Epimerase"/>
    <property type="match status" value="1"/>
</dbReference>
<dbReference type="PANTHER" id="PTHR43725">
    <property type="entry name" value="UDP-GLUCOSE 4-EPIMERASE"/>
    <property type="match status" value="1"/>
</dbReference>
<evidence type="ECO:0000259" key="11">
    <source>
        <dbReference type="Pfam" id="PF01370"/>
    </source>
</evidence>
<evidence type="ECO:0000256" key="2">
    <source>
        <dbReference type="ARBA" id="ARBA00001911"/>
    </source>
</evidence>
<keyword evidence="8 10" id="KW-0413">Isomerase</keyword>
<comment type="catalytic activity">
    <reaction evidence="1 10">
        <text>UDP-alpha-D-glucose = UDP-alpha-D-galactose</text>
        <dbReference type="Rhea" id="RHEA:22168"/>
        <dbReference type="ChEBI" id="CHEBI:58885"/>
        <dbReference type="ChEBI" id="CHEBI:66914"/>
        <dbReference type="EC" id="5.1.3.2"/>
    </reaction>
</comment>
<evidence type="ECO:0000256" key="7">
    <source>
        <dbReference type="ARBA" id="ARBA00023027"/>
    </source>
</evidence>
<evidence type="ECO:0000256" key="3">
    <source>
        <dbReference type="ARBA" id="ARBA00004947"/>
    </source>
</evidence>
<dbReference type="InterPro" id="IPR005886">
    <property type="entry name" value="UDP_G4E"/>
</dbReference>
<dbReference type="InterPro" id="IPR036291">
    <property type="entry name" value="NAD(P)-bd_dom_sf"/>
</dbReference>
<evidence type="ECO:0000256" key="9">
    <source>
        <dbReference type="ARBA" id="ARBA00023277"/>
    </source>
</evidence>
<evidence type="ECO:0000256" key="1">
    <source>
        <dbReference type="ARBA" id="ARBA00000083"/>
    </source>
</evidence>
<dbReference type="NCBIfam" id="TIGR01179">
    <property type="entry name" value="galE"/>
    <property type="match status" value="1"/>
</dbReference>
<dbReference type="STRING" id="1798535.A2V68_01525"/>
<feature type="domain" description="NAD-dependent epimerase/dehydratase" evidence="11">
    <location>
        <begin position="4"/>
        <end position="251"/>
    </location>
</feature>
<keyword evidence="9 10" id="KW-0119">Carbohydrate metabolism</keyword>
<dbReference type="InterPro" id="IPR001509">
    <property type="entry name" value="Epimerase_deHydtase"/>
</dbReference>
<dbReference type="EC" id="5.1.3.2" evidence="5 10"/>